<accession>K0S157</accession>
<dbReference type="OrthoDB" id="1607513at2759"/>
<evidence type="ECO:0000313" key="1">
    <source>
        <dbReference type="EMBL" id="EJK54791.1"/>
    </source>
</evidence>
<dbReference type="EMBL" id="AGNL01035278">
    <property type="protein sequence ID" value="EJK54791.1"/>
    <property type="molecule type" value="Genomic_DNA"/>
</dbReference>
<reference evidence="1 2" key="1">
    <citation type="journal article" date="2012" name="Genome Biol.">
        <title>Genome and low-iron response of an oceanic diatom adapted to chronic iron limitation.</title>
        <authorList>
            <person name="Lommer M."/>
            <person name="Specht M."/>
            <person name="Roy A.S."/>
            <person name="Kraemer L."/>
            <person name="Andreson R."/>
            <person name="Gutowska M.A."/>
            <person name="Wolf J."/>
            <person name="Bergner S.V."/>
            <person name="Schilhabel M.B."/>
            <person name="Klostermeier U.C."/>
            <person name="Beiko R.G."/>
            <person name="Rosenstiel P."/>
            <person name="Hippler M."/>
            <person name="Laroche J."/>
        </authorList>
    </citation>
    <scope>NUCLEOTIDE SEQUENCE [LARGE SCALE GENOMIC DNA]</scope>
    <source>
        <strain evidence="1 2">CCMP1005</strain>
    </source>
</reference>
<keyword evidence="2" id="KW-1185">Reference proteome</keyword>
<comment type="caution">
    <text evidence="1">The sequence shown here is derived from an EMBL/GenBank/DDBJ whole genome shotgun (WGS) entry which is preliminary data.</text>
</comment>
<dbReference type="Proteomes" id="UP000266841">
    <property type="component" value="Unassembled WGS sequence"/>
</dbReference>
<evidence type="ECO:0000313" key="2">
    <source>
        <dbReference type="Proteomes" id="UP000266841"/>
    </source>
</evidence>
<dbReference type="AlphaFoldDB" id="K0S157"/>
<sequence>MGIATALDRAGQATIDGCNAADLDTAVCSMIYYGGLPFNFSENPYFKQVLKVARSAPKNYEPPNRNAVGGNMLDIIYDKQMNRDFEELLKEAETYGLAISGDCATIRKAPLANALGS</sequence>
<proteinExistence type="predicted"/>
<gene>
    <name evidence="1" type="ORF">THAOC_25552</name>
</gene>
<organism evidence="1 2">
    <name type="scientific">Thalassiosira oceanica</name>
    <name type="common">Marine diatom</name>
    <dbReference type="NCBI Taxonomy" id="159749"/>
    <lineage>
        <taxon>Eukaryota</taxon>
        <taxon>Sar</taxon>
        <taxon>Stramenopiles</taxon>
        <taxon>Ochrophyta</taxon>
        <taxon>Bacillariophyta</taxon>
        <taxon>Coscinodiscophyceae</taxon>
        <taxon>Thalassiosirophycidae</taxon>
        <taxon>Thalassiosirales</taxon>
        <taxon>Thalassiosiraceae</taxon>
        <taxon>Thalassiosira</taxon>
    </lineage>
</organism>
<name>K0S157_THAOC</name>
<protein>
    <submittedName>
        <fullName evidence="1">Uncharacterized protein</fullName>
    </submittedName>
</protein>